<protein>
    <submittedName>
        <fullName evidence="2">Uncharacterized protein</fullName>
    </submittedName>
</protein>
<keyword evidence="3" id="KW-1185">Reference proteome</keyword>
<evidence type="ECO:0000313" key="3">
    <source>
        <dbReference type="Proteomes" id="UP001190700"/>
    </source>
</evidence>
<reference evidence="2 3" key="1">
    <citation type="journal article" date="2015" name="Genome Biol. Evol.">
        <title>Comparative Genomics of a Bacterivorous Green Alga Reveals Evolutionary Causalities and Consequences of Phago-Mixotrophic Mode of Nutrition.</title>
        <authorList>
            <person name="Burns J.A."/>
            <person name="Paasch A."/>
            <person name="Narechania A."/>
            <person name="Kim E."/>
        </authorList>
    </citation>
    <scope>NUCLEOTIDE SEQUENCE [LARGE SCALE GENOMIC DNA]</scope>
    <source>
        <strain evidence="2 3">PLY_AMNH</strain>
    </source>
</reference>
<evidence type="ECO:0000313" key="2">
    <source>
        <dbReference type="EMBL" id="KAK3232977.1"/>
    </source>
</evidence>
<name>A0AAE0BBW5_9CHLO</name>
<feature type="compositionally biased region" description="Basic and acidic residues" evidence="1">
    <location>
        <begin position="234"/>
        <end position="246"/>
    </location>
</feature>
<dbReference type="AlphaFoldDB" id="A0AAE0BBW5"/>
<organism evidence="2 3">
    <name type="scientific">Cymbomonas tetramitiformis</name>
    <dbReference type="NCBI Taxonomy" id="36881"/>
    <lineage>
        <taxon>Eukaryota</taxon>
        <taxon>Viridiplantae</taxon>
        <taxon>Chlorophyta</taxon>
        <taxon>Pyramimonadophyceae</taxon>
        <taxon>Pyramimonadales</taxon>
        <taxon>Pyramimonadaceae</taxon>
        <taxon>Cymbomonas</taxon>
    </lineage>
</organism>
<feature type="region of interest" description="Disordered" evidence="1">
    <location>
        <begin position="220"/>
        <end position="251"/>
    </location>
</feature>
<dbReference type="Proteomes" id="UP001190700">
    <property type="component" value="Unassembled WGS sequence"/>
</dbReference>
<comment type="caution">
    <text evidence="2">The sequence shown here is derived from an EMBL/GenBank/DDBJ whole genome shotgun (WGS) entry which is preliminary data.</text>
</comment>
<proteinExistence type="predicted"/>
<gene>
    <name evidence="2" type="ORF">CYMTET_56700</name>
</gene>
<sequence length="289" mass="32568">MGANSSVLGEKERAALAETIKAPNMPAHGVDTQRYIPGTTLPVGGWLQPCSGCSTTTSRTHTERNGFEIFLCRRCDTTPKRPTSFKTVKSTPELKTLISDDIILEYKSAQRTVLDQHVQALTLDTDISVSTPSTHGGTGEKMTNSAYAERFCGEVSEENFESSMRVDTLCREVISEMLLSDDPYNKSAELFTRYSPVGVCEAAQNWESSDDDLVDDSACNSRRSKDQDELEAPVNKDMHRSFERTDTQATRSGQRYSRLDFFAKREPFSWNLSREDTLYMPDVWHWKCK</sequence>
<evidence type="ECO:0000256" key="1">
    <source>
        <dbReference type="SAM" id="MobiDB-lite"/>
    </source>
</evidence>
<dbReference type="EMBL" id="LGRX02035830">
    <property type="protein sequence ID" value="KAK3232977.1"/>
    <property type="molecule type" value="Genomic_DNA"/>
</dbReference>
<accession>A0AAE0BBW5</accession>